<dbReference type="PANTHER" id="PTHR46684">
    <property type="entry name" value="TRANSCRIPTION FACTOR FAMA"/>
    <property type="match status" value="1"/>
</dbReference>
<reference evidence="9" key="1">
    <citation type="submission" date="2023-05" db="EMBL/GenBank/DDBJ databases">
        <title>Genome and transcriptome analyses reveal genes involved in the formation of fine ridges on petal epidermal cells in Hibiscus trionum.</title>
        <authorList>
            <person name="Koshimizu S."/>
            <person name="Masuda S."/>
            <person name="Ishii T."/>
            <person name="Shirasu K."/>
            <person name="Hoshino A."/>
            <person name="Arita M."/>
        </authorList>
    </citation>
    <scope>NUCLEOTIDE SEQUENCE</scope>
    <source>
        <strain evidence="9">Hamamatsu line</strain>
    </source>
</reference>
<dbReference type="InterPro" id="IPR054502">
    <property type="entry name" value="bHLH-TF_ACT-like_plant"/>
</dbReference>
<evidence type="ECO:0000256" key="4">
    <source>
        <dbReference type="ARBA" id="ARBA00023163"/>
    </source>
</evidence>
<sequence length="275" mass="30949">MKTSSSLDHHDHRRHCQDQQHMSSSGFCNTLSTCSVGEDDDQSKNSTPEAKNKRKRPRTTKTSEEIENRRVIHIAVERNRRKQMAEHLRVLRTLMPASYVQRGDQASIVGGAIEFVSELEQLLEGLESQKARRLYGEASLQQSSMDQRQQQPLCPPMSLPKDRIELIDYDSDTNRALYDQTAESKSSLADVQVKLLGSDAMINILSKTRPGQLVRTIAALEGLNLNLLQTNITTIEQAVLYSFNVKVESESRLSAEDIASSVQQVFSFVDSNSRI</sequence>
<dbReference type="GO" id="GO:0046983">
    <property type="term" value="F:protein dimerization activity"/>
    <property type="evidence" value="ECO:0007669"/>
    <property type="project" value="InterPro"/>
</dbReference>
<keyword evidence="10" id="KW-1185">Reference proteome</keyword>
<evidence type="ECO:0000256" key="5">
    <source>
        <dbReference type="ARBA" id="ARBA00023242"/>
    </source>
</evidence>
<dbReference type="GO" id="GO:0045893">
    <property type="term" value="P:positive regulation of DNA-templated transcription"/>
    <property type="evidence" value="ECO:0007669"/>
    <property type="project" value="TreeGrafter"/>
</dbReference>
<accession>A0A9W7LGN7</accession>
<dbReference type="InterPro" id="IPR011598">
    <property type="entry name" value="bHLH_dom"/>
</dbReference>
<dbReference type="GO" id="GO:0010052">
    <property type="term" value="P:guard cell differentiation"/>
    <property type="evidence" value="ECO:0007669"/>
    <property type="project" value="InterPro"/>
</dbReference>
<dbReference type="InterPro" id="IPR036638">
    <property type="entry name" value="HLH_DNA-bd_sf"/>
</dbReference>
<dbReference type="EMBL" id="BSYR01000003">
    <property type="protein sequence ID" value="GMI64293.1"/>
    <property type="molecule type" value="Genomic_DNA"/>
</dbReference>
<comment type="subcellular location">
    <subcellularLocation>
        <location evidence="1">Nucleus</location>
    </subcellularLocation>
</comment>
<proteinExistence type="predicted"/>
<dbReference type="PROSITE" id="PS51671">
    <property type="entry name" value="ACT"/>
    <property type="match status" value="1"/>
</dbReference>
<evidence type="ECO:0000259" key="8">
    <source>
        <dbReference type="PROSITE" id="PS51671"/>
    </source>
</evidence>
<protein>
    <submittedName>
        <fullName evidence="9">FAMA</fullName>
    </submittedName>
</protein>
<keyword evidence="3" id="KW-0238">DNA-binding</keyword>
<keyword evidence="4" id="KW-0804">Transcription</keyword>
<dbReference type="Proteomes" id="UP001165190">
    <property type="component" value="Unassembled WGS sequence"/>
</dbReference>
<evidence type="ECO:0000256" key="1">
    <source>
        <dbReference type="ARBA" id="ARBA00004123"/>
    </source>
</evidence>
<dbReference type="InterPro" id="IPR044283">
    <property type="entry name" value="FAMA/SPEECHLESS/MUTE-like"/>
</dbReference>
<feature type="domain" description="ACT" evidence="8">
    <location>
        <begin position="201"/>
        <end position="275"/>
    </location>
</feature>
<dbReference type="Gene3D" id="4.10.280.10">
    <property type="entry name" value="Helix-loop-helix DNA-binding domain"/>
    <property type="match status" value="1"/>
</dbReference>
<feature type="compositionally biased region" description="Polar residues" evidence="6">
    <location>
        <begin position="22"/>
        <end position="35"/>
    </location>
</feature>
<organism evidence="9 10">
    <name type="scientific">Hibiscus trionum</name>
    <name type="common">Flower of an hour</name>
    <dbReference type="NCBI Taxonomy" id="183268"/>
    <lineage>
        <taxon>Eukaryota</taxon>
        <taxon>Viridiplantae</taxon>
        <taxon>Streptophyta</taxon>
        <taxon>Embryophyta</taxon>
        <taxon>Tracheophyta</taxon>
        <taxon>Spermatophyta</taxon>
        <taxon>Magnoliopsida</taxon>
        <taxon>eudicotyledons</taxon>
        <taxon>Gunneridae</taxon>
        <taxon>Pentapetalae</taxon>
        <taxon>rosids</taxon>
        <taxon>malvids</taxon>
        <taxon>Malvales</taxon>
        <taxon>Malvaceae</taxon>
        <taxon>Malvoideae</taxon>
        <taxon>Hibiscus</taxon>
    </lineage>
</organism>
<feature type="domain" description="BHLH" evidence="7">
    <location>
        <begin position="68"/>
        <end position="119"/>
    </location>
</feature>
<dbReference type="Pfam" id="PF22754">
    <property type="entry name" value="bHLH-TF_ACT-like_plant"/>
    <property type="match status" value="1"/>
</dbReference>
<dbReference type="GO" id="GO:0003677">
    <property type="term" value="F:DNA binding"/>
    <property type="evidence" value="ECO:0007669"/>
    <property type="project" value="UniProtKB-KW"/>
</dbReference>
<dbReference type="GO" id="GO:0003700">
    <property type="term" value="F:DNA-binding transcription factor activity"/>
    <property type="evidence" value="ECO:0007669"/>
    <property type="project" value="InterPro"/>
</dbReference>
<feature type="region of interest" description="Disordered" evidence="6">
    <location>
        <begin position="1"/>
        <end position="66"/>
    </location>
</feature>
<dbReference type="OrthoDB" id="1939483at2759"/>
<evidence type="ECO:0000259" key="7">
    <source>
        <dbReference type="PROSITE" id="PS50888"/>
    </source>
</evidence>
<gene>
    <name evidence="9" type="ORF">HRI_000098600</name>
</gene>
<dbReference type="SUPFAM" id="SSF47459">
    <property type="entry name" value="HLH, helix-loop-helix DNA-binding domain"/>
    <property type="match status" value="1"/>
</dbReference>
<dbReference type="GO" id="GO:0005634">
    <property type="term" value="C:nucleus"/>
    <property type="evidence" value="ECO:0007669"/>
    <property type="project" value="UniProtKB-SubCell"/>
</dbReference>
<evidence type="ECO:0000256" key="6">
    <source>
        <dbReference type="SAM" id="MobiDB-lite"/>
    </source>
</evidence>
<name>A0A9W7LGN7_HIBTR</name>
<keyword evidence="2" id="KW-0805">Transcription regulation</keyword>
<dbReference type="Pfam" id="PF00010">
    <property type="entry name" value="HLH"/>
    <property type="match status" value="1"/>
</dbReference>
<comment type="caution">
    <text evidence="9">The sequence shown here is derived from an EMBL/GenBank/DDBJ whole genome shotgun (WGS) entry which is preliminary data.</text>
</comment>
<dbReference type="PANTHER" id="PTHR46684:SF6">
    <property type="entry name" value="TRANSCRIPTION FACTOR FAMA"/>
    <property type="match status" value="1"/>
</dbReference>
<dbReference type="InterPro" id="IPR002912">
    <property type="entry name" value="ACT_dom"/>
</dbReference>
<evidence type="ECO:0000313" key="10">
    <source>
        <dbReference type="Proteomes" id="UP001165190"/>
    </source>
</evidence>
<evidence type="ECO:0000313" key="9">
    <source>
        <dbReference type="EMBL" id="GMI64293.1"/>
    </source>
</evidence>
<keyword evidence="5" id="KW-0539">Nucleus</keyword>
<evidence type="ECO:0000256" key="3">
    <source>
        <dbReference type="ARBA" id="ARBA00023125"/>
    </source>
</evidence>
<evidence type="ECO:0000256" key="2">
    <source>
        <dbReference type="ARBA" id="ARBA00023015"/>
    </source>
</evidence>
<dbReference type="SMART" id="SM00353">
    <property type="entry name" value="HLH"/>
    <property type="match status" value="1"/>
</dbReference>
<dbReference type="PROSITE" id="PS50888">
    <property type="entry name" value="BHLH"/>
    <property type="match status" value="1"/>
</dbReference>
<dbReference type="AlphaFoldDB" id="A0A9W7LGN7"/>